<dbReference type="SUPFAM" id="SSF52540">
    <property type="entry name" value="P-loop containing nucleoside triphosphate hydrolases"/>
    <property type="match status" value="1"/>
</dbReference>
<feature type="non-terminal residue" evidence="1">
    <location>
        <position position="1"/>
    </location>
</feature>
<dbReference type="OrthoDB" id="691197at2759"/>
<dbReference type="AlphaFoldDB" id="A0A5J9TI74"/>
<name>A0A5J9TI74_9POAL</name>
<organism evidence="1 2">
    <name type="scientific">Eragrostis curvula</name>
    <name type="common">weeping love grass</name>
    <dbReference type="NCBI Taxonomy" id="38414"/>
    <lineage>
        <taxon>Eukaryota</taxon>
        <taxon>Viridiplantae</taxon>
        <taxon>Streptophyta</taxon>
        <taxon>Embryophyta</taxon>
        <taxon>Tracheophyta</taxon>
        <taxon>Spermatophyta</taxon>
        <taxon>Magnoliopsida</taxon>
        <taxon>Liliopsida</taxon>
        <taxon>Poales</taxon>
        <taxon>Poaceae</taxon>
        <taxon>PACMAD clade</taxon>
        <taxon>Chloridoideae</taxon>
        <taxon>Eragrostideae</taxon>
        <taxon>Eragrostidinae</taxon>
        <taxon>Eragrostis</taxon>
    </lineage>
</organism>
<dbReference type="Gene3D" id="3.40.50.300">
    <property type="entry name" value="P-loop containing nucleotide triphosphate hydrolases"/>
    <property type="match status" value="1"/>
</dbReference>
<comment type="caution">
    <text evidence="1">The sequence shown here is derived from an EMBL/GenBank/DDBJ whole genome shotgun (WGS) entry which is preliminary data.</text>
</comment>
<sequence length="517" mass="57423">MEFTTEVVASAVVSEIVGRIFSYVIDSFLSSRGHARDAHRQRLEALLLDIGCKVEEAEGRHITNIKLLGQLQAVTDAMHRGRFALEVADLDDGDVDDVAASAEEEASTTGKRKLVALCSPLNVVKRARLILGGGGGGSATTEKRLAAVVKELEDLMRRDHMRSFMEMVMGYPRRNNVPRAVTTTLSTGLSVLAVVGDRRVGKTTLVKHACHDERVRGHFTRVEWFSSLDVLKAGAQPGKNPRTGRGPEYLTGMRRILDEPRFRAVGGSLLVFDDSIPIDESRFRELLATNNLAEGSKLIFTSINADFARIIGTMEPVVLRPLPEEEYWYYFKAFAFGGADPQDHQRIAAVGREISRHLGRSFVDAVVLGELLRANFNARFWHMVLAAVFDAIKRRGNCGPFYCHVVGDLLYLRGWNWMYGCHENEIPPKTKLTLPDVLRAAATSSSGSDLSRGHMEGAFTIHCSPGLYRGSYTIVFLKDGWTVKSRPHMWDGHRGRPTLFHSPVPRGRPSVLTVAYH</sequence>
<dbReference type="Proteomes" id="UP000324897">
    <property type="component" value="Chromosome 3"/>
</dbReference>
<dbReference type="EMBL" id="RWGY01000039">
    <property type="protein sequence ID" value="TVU11079.1"/>
    <property type="molecule type" value="Genomic_DNA"/>
</dbReference>
<gene>
    <name evidence="1" type="ORF">EJB05_44642</name>
</gene>
<protein>
    <recommendedName>
        <fullName evidence="3">NB-ARC domain-containing protein</fullName>
    </recommendedName>
</protein>
<reference evidence="1 2" key="1">
    <citation type="journal article" date="2019" name="Sci. Rep.">
        <title>A high-quality genome of Eragrostis curvula grass provides insights into Poaceae evolution and supports new strategies to enhance forage quality.</title>
        <authorList>
            <person name="Carballo J."/>
            <person name="Santos B.A.C.M."/>
            <person name="Zappacosta D."/>
            <person name="Garbus I."/>
            <person name="Selva J.P."/>
            <person name="Gallo C.A."/>
            <person name="Diaz A."/>
            <person name="Albertini E."/>
            <person name="Caccamo M."/>
            <person name="Echenique V."/>
        </authorList>
    </citation>
    <scope>NUCLEOTIDE SEQUENCE [LARGE SCALE GENOMIC DNA]</scope>
    <source>
        <strain evidence="2">cv. Victoria</strain>
        <tissue evidence="1">Leaf</tissue>
    </source>
</reference>
<dbReference type="Gramene" id="TVU11079">
    <property type="protein sequence ID" value="TVU11079"/>
    <property type="gene ID" value="EJB05_44642"/>
</dbReference>
<dbReference type="InterPro" id="IPR027417">
    <property type="entry name" value="P-loop_NTPase"/>
</dbReference>
<evidence type="ECO:0008006" key="3">
    <source>
        <dbReference type="Google" id="ProtNLM"/>
    </source>
</evidence>
<evidence type="ECO:0000313" key="2">
    <source>
        <dbReference type="Proteomes" id="UP000324897"/>
    </source>
</evidence>
<evidence type="ECO:0000313" key="1">
    <source>
        <dbReference type="EMBL" id="TVU11079.1"/>
    </source>
</evidence>
<dbReference type="PANTHER" id="PTHR33377:SF55">
    <property type="entry name" value="NB-ARC DOMAIN-CONTAINING PROTEIN"/>
    <property type="match status" value="1"/>
</dbReference>
<proteinExistence type="predicted"/>
<keyword evidence="2" id="KW-1185">Reference proteome</keyword>
<accession>A0A5J9TI74</accession>
<dbReference type="PANTHER" id="PTHR33377">
    <property type="entry name" value="OS10G0134700 PROTEIN-RELATED"/>
    <property type="match status" value="1"/>
</dbReference>